<dbReference type="InterPro" id="IPR051531">
    <property type="entry name" value="N-acetyltransferase"/>
</dbReference>
<dbReference type="SUPFAM" id="SSF55729">
    <property type="entry name" value="Acyl-CoA N-acyltransferases (Nat)"/>
    <property type="match status" value="1"/>
</dbReference>
<dbReference type="PANTHER" id="PTHR43792:SF1">
    <property type="entry name" value="N-ACETYLTRANSFERASE DOMAIN-CONTAINING PROTEIN"/>
    <property type="match status" value="1"/>
</dbReference>
<dbReference type="Gene3D" id="3.40.630.30">
    <property type="match status" value="1"/>
</dbReference>
<organism evidence="2 3">
    <name type="scientific">Glutamicibacter halophytocola</name>
    <dbReference type="NCBI Taxonomy" id="1933880"/>
    <lineage>
        <taxon>Bacteria</taxon>
        <taxon>Bacillati</taxon>
        <taxon>Actinomycetota</taxon>
        <taxon>Actinomycetes</taxon>
        <taxon>Micrococcales</taxon>
        <taxon>Micrococcaceae</taxon>
        <taxon>Glutamicibacter</taxon>
    </lineage>
</organism>
<gene>
    <name evidence="2" type="ORF">NUH22_10280</name>
</gene>
<proteinExistence type="predicted"/>
<dbReference type="EMBL" id="CP102487">
    <property type="protein sequence ID" value="UUX57704.1"/>
    <property type="molecule type" value="Genomic_DNA"/>
</dbReference>
<dbReference type="Pfam" id="PF13302">
    <property type="entry name" value="Acetyltransf_3"/>
    <property type="match status" value="1"/>
</dbReference>
<accession>A0AA95BPY8</accession>
<evidence type="ECO:0000259" key="1">
    <source>
        <dbReference type="PROSITE" id="PS51186"/>
    </source>
</evidence>
<feature type="domain" description="N-acetyltransferase" evidence="1">
    <location>
        <begin position="9"/>
        <end position="180"/>
    </location>
</feature>
<dbReference type="RefSeq" id="WP_257745263.1">
    <property type="nucleotide sequence ID" value="NZ_CP102487.1"/>
</dbReference>
<dbReference type="GO" id="GO:0016747">
    <property type="term" value="F:acyltransferase activity, transferring groups other than amino-acyl groups"/>
    <property type="evidence" value="ECO:0007669"/>
    <property type="project" value="InterPro"/>
</dbReference>
<dbReference type="InterPro" id="IPR016181">
    <property type="entry name" value="Acyl_CoA_acyltransferase"/>
</dbReference>
<evidence type="ECO:0000313" key="3">
    <source>
        <dbReference type="Proteomes" id="UP001060018"/>
    </source>
</evidence>
<dbReference type="AlphaFoldDB" id="A0AA95BPY8"/>
<dbReference type="Proteomes" id="UP001060018">
    <property type="component" value="Chromosome"/>
</dbReference>
<dbReference type="PROSITE" id="PS51186">
    <property type="entry name" value="GNAT"/>
    <property type="match status" value="1"/>
</dbReference>
<name>A0AA95BPY8_9MICC</name>
<sequence>MKELRTHRLILRAWEPSDASFLLDLESRMETMRYLGPGATLMTTMEEALASIGRRRAVRGAGQGIWAVARRDTGRLVGNLLCKPMSEEMQRAIGIGFEQRPSEIGWHLHPEAQGQGCATEAARAVLGYANQANADQPVFAIVDPRNEASQKICDRLGLQRFGRTRGYASAEHLVYVAPSARRQPMGLR</sequence>
<reference evidence="2" key="1">
    <citation type="journal article" date="2022" name="Pest Manag. Sci.">
        <title>Glutamicibacter halophytocola-mediated host fitness of potato tuber moth on Solanaceae crops.</title>
        <authorList>
            <person name="Wang W."/>
            <person name="Xiao G."/>
            <person name="Du G."/>
            <person name="Chang L."/>
            <person name="Yang Y."/>
            <person name="Ye J."/>
            <person name="Chen B."/>
        </authorList>
    </citation>
    <scope>NUCLEOTIDE SEQUENCE</scope>
    <source>
        <strain evidence="2">S2</strain>
    </source>
</reference>
<dbReference type="PANTHER" id="PTHR43792">
    <property type="entry name" value="GNAT FAMILY, PUTATIVE (AFU_ORTHOLOGUE AFUA_3G00765)-RELATED-RELATED"/>
    <property type="match status" value="1"/>
</dbReference>
<protein>
    <submittedName>
        <fullName evidence="2">GNAT family N-acetyltransferase</fullName>
    </submittedName>
</protein>
<evidence type="ECO:0000313" key="2">
    <source>
        <dbReference type="EMBL" id="UUX57704.1"/>
    </source>
</evidence>
<dbReference type="InterPro" id="IPR000182">
    <property type="entry name" value="GNAT_dom"/>
</dbReference>